<gene>
    <name evidence="5" type="ORF">ANME2D_01191</name>
</gene>
<dbReference type="PANTHER" id="PTHR34137:SF1">
    <property type="entry name" value="EXODEOXYRIBONUCLEASE 7 SMALL SUBUNIT"/>
    <property type="match status" value="1"/>
</dbReference>
<evidence type="ECO:0000256" key="1">
    <source>
        <dbReference type="ARBA" id="ARBA00022490"/>
    </source>
</evidence>
<evidence type="ECO:0000256" key="2">
    <source>
        <dbReference type="ARBA" id="ARBA00022722"/>
    </source>
</evidence>
<keyword evidence="2" id="KW-0540">Nuclease</keyword>
<dbReference type="GO" id="GO:0008855">
    <property type="term" value="F:exodeoxyribonuclease VII activity"/>
    <property type="evidence" value="ECO:0007669"/>
    <property type="project" value="UniProtKB-EC"/>
</dbReference>
<dbReference type="PIRSF" id="PIRSF006488">
    <property type="entry name" value="Exonuc_VII_S"/>
    <property type="match status" value="1"/>
</dbReference>
<protein>
    <submittedName>
        <fullName evidence="5">Exodeoxyribonuclease VII small subunit</fullName>
        <ecNumber evidence="5">3.1.11.6</ecNumber>
    </submittedName>
</protein>
<reference evidence="5 6" key="1">
    <citation type="journal article" date="2013" name="Nature">
        <title>Anaerobic oxidation of methane coupled to nitrate reduction in a novel archaeal lineage.</title>
        <authorList>
            <person name="Haroon M.F."/>
            <person name="Hu S."/>
            <person name="Shi Y."/>
            <person name="Imelfort M."/>
            <person name="Keller J."/>
            <person name="Hugenholtz P."/>
            <person name="Yuan Z."/>
            <person name="Tyson G.W."/>
        </authorList>
    </citation>
    <scope>NUCLEOTIDE SEQUENCE [LARGE SCALE GENOMIC DNA]</scope>
    <source>
        <strain evidence="5 6">ANME-2d</strain>
    </source>
</reference>
<evidence type="ECO:0000313" key="6">
    <source>
        <dbReference type="Proteomes" id="UP000027153"/>
    </source>
</evidence>
<organism evidence="5 6">
    <name type="scientific">Candidatus Methanoperedens nitratireducens</name>
    <dbReference type="NCBI Taxonomy" id="1392998"/>
    <lineage>
        <taxon>Archaea</taxon>
        <taxon>Methanobacteriati</taxon>
        <taxon>Methanobacteriota</taxon>
        <taxon>Stenosarchaea group</taxon>
        <taxon>Methanomicrobia</taxon>
        <taxon>Methanosarcinales</taxon>
        <taxon>ANME-2 cluster</taxon>
        <taxon>Candidatus Methanoperedentaceae</taxon>
        <taxon>Candidatus Methanoperedens</taxon>
    </lineage>
</organism>
<sequence>MEMSFEESLMELENIVERLEQGQLSLDESLLLFDKGIRLVRECDTMLKNAQQRVDKLIEENNGLGSEPFELQEESTLEK</sequence>
<dbReference type="Gene3D" id="1.10.287.1040">
    <property type="entry name" value="Exonuclease VII, small subunit"/>
    <property type="match status" value="1"/>
</dbReference>
<dbReference type="NCBIfam" id="NF002140">
    <property type="entry name" value="PRK00977.1-4"/>
    <property type="match status" value="1"/>
</dbReference>
<dbReference type="PANTHER" id="PTHR34137">
    <property type="entry name" value="EXODEOXYRIBONUCLEASE 7 SMALL SUBUNIT"/>
    <property type="match status" value="1"/>
</dbReference>
<accession>A0A062V606</accession>
<proteinExistence type="inferred from homology"/>
<evidence type="ECO:0000256" key="4">
    <source>
        <dbReference type="SAM" id="Coils"/>
    </source>
</evidence>
<evidence type="ECO:0000256" key="3">
    <source>
        <dbReference type="ARBA" id="ARBA00022801"/>
    </source>
</evidence>
<dbReference type="Proteomes" id="UP000027153">
    <property type="component" value="Unassembled WGS sequence"/>
</dbReference>
<comment type="caution">
    <text evidence="5">The sequence shown here is derived from an EMBL/GenBank/DDBJ whole genome shotgun (WGS) entry which is preliminary data.</text>
</comment>
<dbReference type="SUPFAM" id="SSF116842">
    <property type="entry name" value="XseB-like"/>
    <property type="match status" value="1"/>
</dbReference>
<dbReference type="NCBIfam" id="NF002139">
    <property type="entry name" value="PRK00977.1-3"/>
    <property type="match status" value="1"/>
</dbReference>
<name>A0A062V606_9EURY</name>
<evidence type="ECO:0000313" key="5">
    <source>
        <dbReference type="EMBL" id="KCZ72757.1"/>
    </source>
</evidence>
<dbReference type="GO" id="GO:0009318">
    <property type="term" value="C:exodeoxyribonuclease VII complex"/>
    <property type="evidence" value="ECO:0007669"/>
    <property type="project" value="InterPro"/>
</dbReference>
<dbReference type="NCBIfam" id="TIGR01280">
    <property type="entry name" value="xseB"/>
    <property type="match status" value="1"/>
</dbReference>
<dbReference type="InterPro" id="IPR003761">
    <property type="entry name" value="Exonuc_VII_S"/>
</dbReference>
<keyword evidence="4" id="KW-0175">Coiled coil</keyword>
<feature type="coiled-coil region" evidence="4">
    <location>
        <begin position="40"/>
        <end position="67"/>
    </location>
</feature>
<dbReference type="EC" id="3.1.11.6" evidence="5"/>
<dbReference type="GO" id="GO:0006308">
    <property type="term" value="P:DNA catabolic process"/>
    <property type="evidence" value="ECO:0007669"/>
    <property type="project" value="InterPro"/>
</dbReference>
<dbReference type="InterPro" id="IPR037004">
    <property type="entry name" value="Exonuc_VII_ssu_sf"/>
</dbReference>
<keyword evidence="6" id="KW-1185">Reference proteome</keyword>
<dbReference type="OrthoDB" id="142216at2157"/>
<dbReference type="EMBL" id="JMIY01000002">
    <property type="protein sequence ID" value="KCZ72757.1"/>
    <property type="molecule type" value="Genomic_DNA"/>
</dbReference>
<dbReference type="Pfam" id="PF02609">
    <property type="entry name" value="Exonuc_VII_S"/>
    <property type="match status" value="1"/>
</dbReference>
<keyword evidence="1" id="KW-0963">Cytoplasm</keyword>
<dbReference type="HAMAP" id="MF_00337">
    <property type="entry name" value="Exonuc_7_S"/>
    <property type="match status" value="1"/>
</dbReference>
<dbReference type="AlphaFoldDB" id="A0A062V606"/>
<keyword evidence="3 5" id="KW-0378">Hydrolase</keyword>
<dbReference type="GO" id="GO:0005829">
    <property type="term" value="C:cytosol"/>
    <property type="evidence" value="ECO:0007669"/>
    <property type="project" value="TreeGrafter"/>
</dbReference>